<protein>
    <recommendedName>
        <fullName evidence="3">Rieske domain-containing protein</fullName>
    </recommendedName>
</protein>
<dbReference type="OrthoDB" id="1121472at2"/>
<reference evidence="1 2" key="1">
    <citation type="submission" date="2019-02" db="EMBL/GenBank/DDBJ databases">
        <title>Isolation and identification of novel species under the genus Muribaculum.</title>
        <authorList>
            <person name="Miyake S."/>
            <person name="Ding Y."/>
            <person name="Low A."/>
            <person name="Soh M."/>
            <person name="Seedorf H."/>
        </authorList>
    </citation>
    <scope>NUCLEOTIDE SEQUENCE [LARGE SCALE GENOMIC DNA]</scope>
    <source>
        <strain evidence="1 2">TLL-A4</strain>
    </source>
</reference>
<name>A0A4P7VB13_9BACT</name>
<dbReference type="AlphaFoldDB" id="A0A4P7VB13"/>
<evidence type="ECO:0008006" key="3">
    <source>
        <dbReference type="Google" id="ProtNLM"/>
    </source>
</evidence>
<dbReference type="PROSITE" id="PS51257">
    <property type="entry name" value="PROKAR_LIPOPROTEIN"/>
    <property type="match status" value="1"/>
</dbReference>
<accession>A0A4P7VB13</accession>
<evidence type="ECO:0000313" key="1">
    <source>
        <dbReference type="EMBL" id="QCD34613.1"/>
    </source>
</evidence>
<evidence type="ECO:0000313" key="2">
    <source>
        <dbReference type="Proteomes" id="UP000297031"/>
    </source>
</evidence>
<dbReference type="RefSeq" id="WP_123395257.1">
    <property type="nucleotide sequence ID" value="NZ_CANQMU010000018.1"/>
</dbReference>
<dbReference type="KEGG" id="mgod:E7746_01340"/>
<organism evidence="1 2">
    <name type="scientific">Muribaculum gordoncarteri</name>
    <dbReference type="NCBI Taxonomy" id="2530390"/>
    <lineage>
        <taxon>Bacteria</taxon>
        <taxon>Pseudomonadati</taxon>
        <taxon>Bacteroidota</taxon>
        <taxon>Bacteroidia</taxon>
        <taxon>Bacteroidales</taxon>
        <taxon>Muribaculaceae</taxon>
        <taxon>Muribaculum</taxon>
    </lineage>
</organism>
<keyword evidence="2" id="KW-1185">Reference proteome</keyword>
<gene>
    <name evidence="1" type="ORF">E7746_01340</name>
</gene>
<dbReference type="Proteomes" id="UP000297031">
    <property type="component" value="Chromosome"/>
</dbReference>
<dbReference type="EMBL" id="CP039393">
    <property type="protein sequence ID" value="QCD34613.1"/>
    <property type="molecule type" value="Genomic_DNA"/>
</dbReference>
<proteinExistence type="predicted"/>
<sequence>MLRYISVIVAMFALLSCSDVNDDRIPVTAVNIDLGNQGYWDTYGVHTVGQFRYFIKSEKQPADFPYTAMTYTGFGGILLVTDMSGSPLAYDLACPVECTPNVRVVFDTSTLQAVCHKCGSRYDVCEFNGSPLSGPAHEHKYGLRRYRAVRASAGGYTIVF</sequence>